<evidence type="ECO:0000313" key="3">
    <source>
        <dbReference type="Proteomes" id="UP001299970"/>
    </source>
</evidence>
<keyword evidence="3" id="KW-1185">Reference proteome</keyword>
<sequence>MLRAVADWWDAVELWITQLPFPMQVVLAILVVLPLCWGTAAGVDRLVDLAAAQLGRDRTNGPSAR</sequence>
<feature type="transmembrane region" description="Helical" evidence="1">
    <location>
        <begin position="20"/>
        <end position="40"/>
    </location>
</feature>
<organism evidence="2 3">
    <name type="scientific">Pseudonocardia alaniniphila</name>
    <dbReference type="NCBI Taxonomy" id="75291"/>
    <lineage>
        <taxon>Bacteria</taxon>
        <taxon>Bacillati</taxon>
        <taxon>Actinomycetota</taxon>
        <taxon>Actinomycetes</taxon>
        <taxon>Pseudonocardiales</taxon>
        <taxon>Pseudonocardiaceae</taxon>
        <taxon>Pseudonocardia</taxon>
    </lineage>
</organism>
<keyword evidence="1" id="KW-1133">Transmembrane helix</keyword>
<keyword evidence="1" id="KW-0812">Transmembrane</keyword>
<proteinExistence type="predicted"/>
<dbReference type="RefSeq" id="WP_241037774.1">
    <property type="nucleotide sequence ID" value="NZ_BAAAJF010000005.1"/>
</dbReference>
<comment type="caution">
    <text evidence="2">The sequence shown here is derived from an EMBL/GenBank/DDBJ whole genome shotgun (WGS) entry which is preliminary data.</text>
</comment>
<accession>A0ABS9TFU3</accession>
<dbReference type="Proteomes" id="UP001299970">
    <property type="component" value="Unassembled WGS sequence"/>
</dbReference>
<protein>
    <submittedName>
        <fullName evidence="2">Uncharacterized protein</fullName>
    </submittedName>
</protein>
<name>A0ABS9TFU3_9PSEU</name>
<evidence type="ECO:0000256" key="1">
    <source>
        <dbReference type="SAM" id="Phobius"/>
    </source>
</evidence>
<reference evidence="2 3" key="1">
    <citation type="submission" date="2022-03" db="EMBL/GenBank/DDBJ databases">
        <title>Pseudonocardia alaer sp. nov., a novel actinomycete isolated from reed forest soil.</title>
        <authorList>
            <person name="Wang L."/>
        </authorList>
    </citation>
    <scope>NUCLEOTIDE SEQUENCE [LARGE SCALE GENOMIC DNA]</scope>
    <source>
        <strain evidence="2 3">Y-16303</strain>
    </source>
</reference>
<evidence type="ECO:0000313" key="2">
    <source>
        <dbReference type="EMBL" id="MCH6167407.1"/>
    </source>
</evidence>
<gene>
    <name evidence="2" type="ORF">MMF94_17110</name>
</gene>
<keyword evidence="1" id="KW-0472">Membrane</keyword>
<dbReference type="EMBL" id="JAKXMK010000013">
    <property type="protein sequence ID" value="MCH6167407.1"/>
    <property type="molecule type" value="Genomic_DNA"/>
</dbReference>